<gene>
    <name evidence="2" type="ORF">LSAT_V11C100047570</name>
</gene>
<keyword evidence="3" id="KW-1185">Reference proteome</keyword>
<dbReference type="InterPro" id="IPR036353">
    <property type="entry name" value="XPC-bd_sf"/>
</dbReference>
<dbReference type="EMBL" id="NBSK02000001">
    <property type="protein sequence ID" value="KAJ0227399.1"/>
    <property type="molecule type" value="Genomic_DNA"/>
</dbReference>
<feature type="domain" description="XPC-binding" evidence="1">
    <location>
        <begin position="133"/>
        <end position="158"/>
    </location>
</feature>
<accession>A0A9R1WPG9</accession>
<dbReference type="GO" id="GO:0006289">
    <property type="term" value="P:nucleotide-excision repair"/>
    <property type="evidence" value="ECO:0007669"/>
    <property type="project" value="InterPro"/>
</dbReference>
<reference evidence="2 3" key="1">
    <citation type="journal article" date="2017" name="Nat. Commun.">
        <title>Genome assembly with in vitro proximity ligation data and whole-genome triplication in lettuce.</title>
        <authorList>
            <person name="Reyes-Chin-Wo S."/>
            <person name="Wang Z."/>
            <person name="Yang X."/>
            <person name="Kozik A."/>
            <person name="Arikit S."/>
            <person name="Song C."/>
            <person name="Xia L."/>
            <person name="Froenicke L."/>
            <person name="Lavelle D.O."/>
            <person name="Truco M.J."/>
            <person name="Xia R."/>
            <person name="Zhu S."/>
            <person name="Xu C."/>
            <person name="Xu H."/>
            <person name="Xu X."/>
            <person name="Cox K."/>
            <person name="Korf I."/>
            <person name="Meyers B.C."/>
            <person name="Michelmore R.W."/>
        </authorList>
    </citation>
    <scope>NUCLEOTIDE SEQUENCE [LARGE SCALE GENOMIC DNA]</scope>
    <source>
        <strain evidence="3">cv. Salinas</strain>
        <tissue evidence="2">Seedlings</tissue>
    </source>
</reference>
<dbReference type="Proteomes" id="UP000235145">
    <property type="component" value="Unassembled WGS sequence"/>
</dbReference>
<dbReference type="SUPFAM" id="SSF101238">
    <property type="entry name" value="XPC-binding domain"/>
    <property type="match status" value="1"/>
</dbReference>
<organism evidence="2 3">
    <name type="scientific">Lactuca sativa</name>
    <name type="common">Garden lettuce</name>
    <dbReference type="NCBI Taxonomy" id="4236"/>
    <lineage>
        <taxon>Eukaryota</taxon>
        <taxon>Viridiplantae</taxon>
        <taxon>Streptophyta</taxon>
        <taxon>Embryophyta</taxon>
        <taxon>Tracheophyta</taxon>
        <taxon>Spermatophyta</taxon>
        <taxon>Magnoliopsida</taxon>
        <taxon>eudicotyledons</taxon>
        <taxon>Gunneridae</taxon>
        <taxon>Pentapetalae</taxon>
        <taxon>asterids</taxon>
        <taxon>campanulids</taxon>
        <taxon>Asterales</taxon>
        <taxon>Asteraceae</taxon>
        <taxon>Cichorioideae</taxon>
        <taxon>Cichorieae</taxon>
        <taxon>Lactucinae</taxon>
        <taxon>Lactuca</taxon>
    </lineage>
</organism>
<dbReference type="InterPro" id="IPR015360">
    <property type="entry name" value="XPC-bd"/>
</dbReference>
<evidence type="ECO:0000313" key="3">
    <source>
        <dbReference type="Proteomes" id="UP000235145"/>
    </source>
</evidence>
<dbReference type="AlphaFoldDB" id="A0A9R1WPG9"/>
<dbReference type="GO" id="GO:0043161">
    <property type="term" value="P:proteasome-mediated ubiquitin-dependent protein catabolic process"/>
    <property type="evidence" value="ECO:0007669"/>
    <property type="project" value="InterPro"/>
</dbReference>
<sequence length="184" mass="19826">MLELHLGAINSIPSKAHMELDLHSSGFEIEVAEKQEIAKLGYDIAVIYEIVNLEVKIYASELYTEASRTPASCWSFTTARSAGCSALPVAAVPPSGPNSNPLALFPQIVILSCLVQGIPEMDANGPAGAAGNLDFLRNSPHFQALRAMVQANPQILQESFDSEQFQDHHSVKVIISSVLTILVI</sequence>
<protein>
    <recommendedName>
        <fullName evidence="1">XPC-binding domain-containing protein</fullName>
    </recommendedName>
</protein>
<proteinExistence type="predicted"/>
<evidence type="ECO:0000259" key="1">
    <source>
        <dbReference type="Pfam" id="PF09280"/>
    </source>
</evidence>
<evidence type="ECO:0000313" key="2">
    <source>
        <dbReference type="EMBL" id="KAJ0227399.1"/>
    </source>
</evidence>
<comment type="caution">
    <text evidence="2">The sequence shown here is derived from an EMBL/GenBank/DDBJ whole genome shotgun (WGS) entry which is preliminary data.</text>
</comment>
<dbReference type="Gene3D" id="1.10.10.540">
    <property type="entry name" value="XPC-binding domain"/>
    <property type="match status" value="1"/>
</dbReference>
<name>A0A9R1WPG9_LACSA</name>
<dbReference type="GO" id="GO:0003684">
    <property type="term" value="F:damaged DNA binding"/>
    <property type="evidence" value="ECO:0007669"/>
    <property type="project" value="InterPro"/>
</dbReference>
<dbReference type="Pfam" id="PF09280">
    <property type="entry name" value="XPC-binding"/>
    <property type="match status" value="1"/>
</dbReference>